<comment type="caution">
    <text evidence="1">The sequence shown here is derived from an EMBL/GenBank/DDBJ whole genome shotgun (WGS) entry which is preliminary data.</text>
</comment>
<protein>
    <submittedName>
        <fullName evidence="1">Uncharacterized protein</fullName>
    </submittedName>
</protein>
<evidence type="ECO:0000313" key="2">
    <source>
        <dbReference type="Proteomes" id="UP000716322"/>
    </source>
</evidence>
<dbReference type="Proteomes" id="UP000716322">
    <property type="component" value="Unassembled WGS sequence"/>
</dbReference>
<sequence>MSASIEARIEYRIFMVNVIGFCAASSVDGHQGGACYDGTTPGRLKKGRTAGAYVGTVK</sequence>
<evidence type="ECO:0000313" key="1">
    <source>
        <dbReference type="EMBL" id="NIA56416.1"/>
    </source>
</evidence>
<dbReference type="EMBL" id="JAAQOM010000014">
    <property type="protein sequence ID" value="NIA56416.1"/>
    <property type="molecule type" value="Genomic_DNA"/>
</dbReference>
<name>A0ABX0PGM7_9BURK</name>
<keyword evidence="2" id="KW-1185">Reference proteome</keyword>
<gene>
    <name evidence="1" type="ORF">HAV22_22560</name>
</gene>
<organism evidence="1 2">
    <name type="scientific">Telluria antibiotica</name>
    <dbReference type="NCBI Taxonomy" id="2717319"/>
    <lineage>
        <taxon>Bacteria</taxon>
        <taxon>Pseudomonadati</taxon>
        <taxon>Pseudomonadota</taxon>
        <taxon>Betaproteobacteria</taxon>
        <taxon>Burkholderiales</taxon>
        <taxon>Oxalobacteraceae</taxon>
        <taxon>Telluria group</taxon>
        <taxon>Telluria</taxon>
    </lineage>
</organism>
<accession>A0ABX0PGM7</accession>
<proteinExistence type="predicted"/>
<dbReference type="RefSeq" id="WP_166861817.1">
    <property type="nucleotide sequence ID" value="NZ_JAAQOM010000014.1"/>
</dbReference>
<reference evidence="1 2" key="1">
    <citation type="submission" date="2020-03" db="EMBL/GenBank/DDBJ databases">
        <title>Genome sequence of strain Massilia sp. TW-1.</title>
        <authorList>
            <person name="Chaudhary D.K."/>
        </authorList>
    </citation>
    <scope>NUCLEOTIDE SEQUENCE [LARGE SCALE GENOMIC DNA]</scope>
    <source>
        <strain evidence="1 2">TW-1</strain>
    </source>
</reference>